<dbReference type="Proteomes" id="UP001322138">
    <property type="component" value="Unassembled WGS sequence"/>
</dbReference>
<feature type="region of interest" description="Disordered" evidence="8">
    <location>
        <begin position="400"/>
        <end position="436"/>
    </location>
</feature>
<keyword evidence="6" id="KW-0406">Ion transport</keyword>
<dbReference type="RefSeq" id="XP_062730833.1">
    <property type="nucleotide sequence ID" value="XM_062872818.1"/>
</dbReference>
<feature type="transmembrane region" description="Helical" evidence="9">
    <location>
        <begin position="832"/>
        <end position="850"/>
    </location>
</feature>
<evidence type="ECO:0000256" key="3">
    <source>
        <dbReference type="ARBA" id="ARBA00022448"/>
    </source>
</evidence>
<gene>
    <name evidence="11" type="primary">SIT1</name>
    <name evidence="11" type="ORF">QC761_0078490</name>
</gene>
<comment type="subcellular location">
    <subcellularLocation>
        <location evidence="1">Endomembrane system</location>
        <topology evidence="1">Multi-pass membrane protein</topology>
    </subcellularLocation>
</comment>
<reference evidence="11 12" key="1">
    <citation type="journal article" date="2023" name="bioRxiv">
        <title>High-quality genome assemblies of four members of thePodospora anserinaspecies complex.</title>
        <authorList>
            <person name="Ament-Velasquez S.L."/>
            <person name="Vogan A.A."/>
            <person name="Wallerman O."/>
            <person name="Hartmann F."/>
            <person name="Gautier V."/>
            <person name="Silar P."/>
            <person name="Giraud T."/>
            <person name="Johannesson H."/>
        </authorList>
    </citation>
    <scope>NUCLEOTIDE SEQUENCE [LARGE SCALE GENOMIC DNA]</scope>
    <source>
        <strain evidence="11 12">CBS 112042</strain>
    </source>
</reference>
<feature type="transmembrane region" description="Helical" evidence="9">
    <location>
        <begin position="946"/>
        <end position="965"/>
    </location>
</feature>
<dbReference type="Pfam" id="PF11927">
    <property type="entry name" value="HODM_asu-like"/>
    <property type="match status" value="1"/>
</dbReference>
<keyword evidence="4 9" id="KW-0812">Transmembrane</keyword>
<feature type="transmembrane region" description="Helical" evidence="9">
    <location>
        <begin position="773"/>
        <end position="796"/>
    </location>
</feature>
<comment type="similarity">
    <text evidence="2">Belongs to the major facilitator superfamily.</text>
</comment>
<feature type="transmembrane region" description="Helical" evidence="9">
    <location>
        <begin position="696"/>
        <end position="716"/>
    </location>
</feature>
<feature type="transmembrane region" description="Helical" evidence="9">
    <location>
        <begin position="613"/>
        <end position="634"/>
    </location>
</feature>
<evidence type="ECO:0000256" key="9">
    <source>
        <dbReference type="SAM" id="Phobius"/>
    </source>
</evidence>
<keyword evidence="10" id="KW-0732">Signal</keyword>
<organism evidence="11 12">
    <name type="scientific">Podospora bellae-mahoneyi</name>
    <dbReference type="NCBI Taxonomy" id="2093777"/>
    <lineage>
        <taxon>Eukaryota</taxon>
        <taxon>Fungi</taxon>
        <taxon>Dikarya</taxon>
        <taxon>Ascomycota</taxon>
        <taxon>Pezizomycotina</taxon>
        <taxon>Sordariomycetes</taxon>
        <taxon>Sordariomycetidae</taxon>
        <taxon>Sordariales</taxon>
        <taxon>Podosporaceae</taxon>
        <taxon>Podospora</taxon>
    </lineage>
</organism>
<sequence length="983" mass="108187">MSLMIGVLLILLLVAATVAGWRLSGRSPPPHRPASPYPHPSFNDKREKPGIAKQTIDEDINNEVKIEPLHDFSWQDTPPLQLRPFKPKYHITMAIQTSSPSELIIMDKNYLDRVTARKAILASHPKVVKGYIPSGITPIRELYAYLMATYLPTRYPTMFSLSPDRTTLHNKITSCLSPVSPLDLPPDELLSTLATTIEDDIFLLLPDPATGLHRCVAFLCCHPSGFDPSTKLDQTLAGIHGPVPSYGKIGASMEKFFSKLEVGKPVKRVNWGLQTHKELYTLSGNHIDEHEVDSLTEEDREGIDICQTRLRVELQTLTRLPGTRGIVFSFKTFLYGLDEIRGEGRGEELAVAVEGLRGGNAKGMWVYKGGVRWGERVYTSRAARCPVIFSLGPRAQLPFAMATKGSDDDPTTDRAESSPTTKEAPPLPAAALSDEKSPGVRRAEALASVLTKADYVFIFFGVFIIAFAYGLDGMLRYAYQPNATASFSKHSLLATVNVLRSVIAAAAQPTSARIADIFGRVELVCLSVFFYTLGTVLEASSQNVETFATGALIYQIGYTMIILLLEVIIADITTTRARLLFSYIPNASFLVLTWVSGNISSAVLAVTTWRWAIGMWCIIYPVCAMPLIISLLVTGRRARRSHVMDGYVDPIRALPWGKFCAYLFWRLDVIGIILMIAVFALLLVPVTLAGGFQTSWTSAHVLGPLIAGFTAIPLFIGWQLYTPQPLVPFRLMKDRAVWAALGIALMLNWAWYMQGDYLYSVLVVAFDFDVMTATRVSSFYTFFSVLTGTVLGFVVYKVRRLKVFIVVGTCLFMVAFGLLIKYRGDTDMSSRAGVVGAQVVLGIAGGMFPYPAQASLQVALKHENLAVMTGLYLATYNLGSAFGGAVSGGIWTQVLPNQLAWRMEGFNNETLATSAYGNPFAFAKQYPVGTPERQALIDSYKYAQRLLTITGICLCVPLIAFASTLRNPKLNDEQTLKEDEPAA</sequence>
<evidence type="ECO:0000256" key="7">
    <source>
        <dbReference type="ARBA" id="ARBA00023136"/>
    </source>
</evidence>
<feature type="transmembrane region" description="Helical" evidence="9">
    <location>
        <begin position="663"/>
        <end position="684"/>
    </location>
</feature>
<feature type="transmembrane region" description="Helical" evidence="9">
    <location>
        <begin position="736"/>
        <end position="753"/>
    </location>
</feature>
<dbReference type="GeneID" id="87892119"/>
<dbReference type="Gene3D" id="1.20.1250.20">
    <property type="entry name" value="MFS general substrate transporter like domains"/>
    <property type="match status" value="2"/>
</dbReference>
<accession>A0ABR0FGK1</accession>
<dbReference type="InterPro" id="IPR036259">
    <property type="entry name" value="MFS_trans_sf"/>
</dbReference>
<dbReference type="SUPFAM" id="SSF103473">
    <property type="entry name" value="MFS general substrate transporter"/>
    <property type="match status" value="1"/>
</dbReference>
<proteinExistence type="inferred from homology"/>
<comment type="caution">
    <text evidence="11">The sequence shown here is derived from an EMBL/GenBank/DDBJ whole genome shotgun (WGS) entry which is preliminary data.</text>
</comment>
<feature type="region of interest" description="Disordered" evidence="8">
    <location>
        <begin position="25"/>
        <end position="48"/>
    </location>
</feature>
<evidence type="ECO:0000313" key="11">
    <source>
        <dbReference type="EMBL" id="KAK4641857.1"/>
    </source>
</evidence>
<feature type="transmembrane region" description="Helical" evidence="9">
    <location>
        <begin position="803"/>
        <end position="820"/>
    </location>
</feature>
<feature type="transmembrane region" description="Helical" evidence="9">
    <location>
        <begin position="455"/>
        <end position="471"/>
    </location>
</feature>
<evidence type="ECO:0000256" key="6">
    <source>
        <dbReference type="ARBA" id="ARBA00023065"/>
    </source>
</evidence>
<feature type="transmembrane region" description="Helical" evidence="9">
    <location>
        <begin position="552"/>
        <end position="572"/>
    </location>
</feature>
<feature type="compositionally biased region" description="Basic and acidic residues" evidence="8">
    <location>
        <begin position="405"/>
        <end position="416"/>
    </location>
</feature>
<feature type="signal peptide" evidence="10">
    <location>
        <begin position="1"/>
        <end position="20"/>
    </location>
</feature>
<evidence type="ECO:0000313" key="12">
    <source>
        <dbReference type="Proteomes" id="UP001322138"/>
    </source>
</evidence>
<dbReference type="PANTHER" id="PTHR23501:SF92">
    <property type="entry name" value="GLUTATHIONE EXCHANGER 1-RELATED"/>
    <property type="match status" value="1"/>
</dbReference>
<keyword evidence="12" id="KW-1185">Reference proteome</keyword>
<evidence type="ECO:0000256" key="8">
    <source>
        <dbReference type="SAM" id="MobiDB-lite"/>
    </source>
</evidence>
<evidence type="ECO:0000256" key="5">
    <source>
        <dbReference type="ARBA" id="ARBA00022989"/>
    </source>
</evidence>
<evidence type="ECO:0000256" key="10">
    <source>
        <dbReference type="SAM" id="SignalP"/>
    </source>
</evidence>
<evidence type="ECO:0000256" key="2">
    <source>
        <dbReference type="ARBA" id="ARBA00008335"/>
    </source>
</evidence>
<protein>
    <submittedName>
        <fullName evidence="11">Ferrioxamine B transporter</fullName>
    </submittedName>
</protein>
<keyword evidence="7 9" id="KW-0472">Membrane</keyword>
<dbReference type="EMBL" id="JAFFGZ010000007">
    <property type="protein sequence ID" value="KAK4641857.1"/>
    <property type="molecule type" value="Genomic_DNA"/>
</dbReference>
<evidence type="ECO:0000256" key="1">
    <source>
        <dbReference type="ARBA" id="ARBA00004127"/>
    </source>
</evidence>
<feature type="transmembrane region" description="Helical" evidence="9">
    <location>
        <begin position="521"/>
        <end position="540"/>
    </location>
</feature>
<feature type="compositionally biased region" description="Pro residues" evidence="8">
    <location>
        <begin position="27"/>
        <end position="39"/>
    </location>
</feature>
<dbReference type="InterPro" id="IPR021848">
    <property type="entry name" value="HODM_asu-like"/>
</dbReference>
<feature type="transmembrane region" description="Helical" evidence="9">
    <location>
        <begin position="871"/>
        <end position="891"/>
    </location>
</feature>
<name>A0ABR0FGK1_9PEZI</name>
<keyword evidence="5 9" id="KW-1133">Transmembrane helix</keyword>
<keyword evidence="3" id="KW-0813">Transport</keyword>
<evidence type="ECO:0000256" key="4">
    <source>
        <dbReference type="ARBA" id="ARBA00022692"/>
    </source>
</evidence>
<feature type="transmembrane region" description="Helical" evidence="9">
    <location>
        <begin position="584"/>
        <end position="607"/>
    </location>
</feature>
<dbReference type="PANTHER" id="PTHR23501">
    <property type="entry name" value="MAJOR FACILITATOR SUPERFAMILY"/>
    <property type="match status" value="1"/>
</dbReference>
<feature type="chain" id="PRO_5045750740" evidence="10">
    <location>
        <begin position="21"/>
        <end position="983"/>
    </location>
</feature>